<dbReference type="Pfam" id="PF08765">
    <property type="entry name" value="Mor"/>
    <property type="match status" value="1"/>
</dbReference>
<dbReference type="EMBL" id="JACHLP010000007">
    <property type="protein sequence ID" value="MBB4845020.1"/>
    <property type="molecule type" value="Genomic_DNA"/>
</dbReference>
<gene>
    <name evidence="2" type="ORF">HNP55_003566</name>
</gene>
<dbReference type="PANTHER" id="PTHR37812:SF1">
    <property type="entry name" value="MU-LIKE PROPHAGE FLUMU PROTEIN C"/>
    <property type="match status" value="1"/>
</dbReference>
<dbReference type="Proteomes" id="UP000562027">
    <property type="component" value="Unassembled WGS sequence"/>
</dbReference>
<evidence type="ECO:0000259" key="1">
    <source>
        <dbReference type="Pfam" id="PF08765"/>
    </source>
</evidence>
<organism evidence="2 3">
    <name type="scientific">Roseateles oligotrophus</name>
    <dbReference type="NCBI Taxonomy" id="1769250"/>
    <lineage>
        <taxon>Bacteria</taxon>
        <taxon>Pseudomonadati</taxon>
        <taxon>Pseudomonadota</taxon>
        <taxon>Betaproteobacteria</taxon>
        <taxon>Burkholderiales</taxon>
        <taxon>Sphaerotilaceae</taxon>
        <taxon>Roseateles</taxon>
    </lineage>
</organism>
<dbReference type="SUPFAM" id="SSF46689">
    <property type="entry name" value="Homeodomain-like"/>
    <property type="match status" value="1"/>
</dbReference>
<dbReference type="InterPro" id="IPR009057">
    <property type="entry name" value="Homeodomain-like_sf"/>
</dbReference>
<evidence type="ECO:0000313" key="2">
    <source>
        <dbReference type="EMBL" id="MBB4845020.1"/>
    </source>
</evidence>
<name>A0A840LA19_9BURK</name>
<protein>
    <recommendedName>
        <fullName evidence="1">Mor transcription activator domain-containing protein</fullName>
    </recommendedName>
</protein>
<keyword evidence="3" id="KW-1185">Reference proteome</keyword>
<feature type="domain" description="Mor transcription activator" evidence="1">
    <location>
        <begin position="68"/>
        <end position="142"/>
    </location>
</feature>
<sequence length="148" mass="16620">MNAQRRFVSAAEMAVLEAQLPAGMAEGMRDLALCLYEALVLVDVRAGQPAPTDTWLAQLGTWTQQVLAQMQHLAQEMGGRGGIYIAKGLIAQLSVRDREMCGKFRGNNYRELAHEYSLTEMRVRQIVDAWQREQFAARQARLPGLEEN</sequence>
<dbReference type="AlphaFoldDB" id="A0A840LA19"/>
<comment type="caution">
    <text evidence="2">The sequence shown here is derived from an EMBL/GenBank/DDBJ whole genome shotgun (WGS) entry which is preliminary data.</text>
</comment>
<accession>A0A840LA19</accession>
<dbReference type="InterPro" id="IPR014875">
    <property type="entry name" value="Mor_transcription_activator"/>
</dbReference>
<dbReference type="PANTHER" id="PTHR37812">
    <property type="entry name" value="MU-LIKE PROPHAGE FLUMU PROTEIN C"/>
    <property type="match status" value="1"/>
</dbReference>
<evidence type="ECO:0000313" key="3">
    <source>
        <dbReference type="Proteomes" id="UP000562027"/>
    </source>
</evidence>
<dbReference type="Gene3D" id="1.10.10.60">
    <property type="entry name" value="Homeodomain-like"/>
    <property type="match status" value="1"/>
</dbReference>
<proteinExistence type="predicted"/>
<dbReference type="RefSeq" id="WP_184302365.1">
    <property type="nucleotide sequence ID" value="NZ_JACHLP010000007.1"/>
</dbReference>
<reference evidence="2 3" key="1">
    <citation type="submission" date="2020-08" db="EMBL/GenBank/DDBJ databases">
        <title>Functional genomics of gut bacteria from endangered species of beetles.</title>
        <authorList>
            <person name="Carlos-Shanley C."/>
        </authorList>
    </citation>
    <scope>NUCLEOTIDE SEQUENCE [LARGE SCALE GENOMIC DNA]</scope>
    <source>
        <strain evidence="2 3">S00239</strain>
    </source>
</reference>
<dbReference type="InterPro" id="IPR052411">
    <property type="entry name" value="c-mor_Regulatory_Protein"/>
</dbReference>